<feature type="domain" description="Kinesin motor" evidence="15">
    <location>
        <begin position="56"/>
        <end position="410"/>
    </location>
</feature>
<feature type="compositionally biased region" description="Basic and acidic residues" evidence="14">
    <location>
        <begin position="1026"/>
        <end position="1039"/>
    </location>
</feature>
<keyword evidence="6" id="KW-0498">Mitosis</keyword>
<dbReference type="InterPro" id="IPR027417">
    <property type="entry name" value="P-loop_NTPase"/>
</dbReference>
<keyword evidence="3" id="KW-0132">Cell division</keyword>
<dbReference type="GO" id="GO:0005876">
    <property type="term" value="C:spindle microtubule"/>
    <property type="evidence" value="ECO:0007669"/>
    <property type="project" value="TreeGrafter"/>
</dbReference>
<evidence type="ECO:0000256" key="1">
    <source>
        <dbReference type="ARBA" id="ARBA00004245"/>
    </source>
</evidence>
<keyword evidence="9 13" id="KW-0505">Motor protein</keyword>
<keyword evidence="17" id="KW-1185">Reference proteome</keyword>
<dbReference type="FunFam" id="3.40.850.10:FF:000051">
    <property type="entry name" value="Kinesin-like protein bimC"/>
    <property type="match status" value="1"/>
</dbReference>
<comment type="subcellular location">
    <subcellularLocation>
        <location evidence="1">Cytoplasm</location>
        <location evidence="1">Cytoskeleton</location>
    </subcellularLocation>
</comment>
<feature type="region of interest" description="Disordered" evidence="14">
    <location>
        <begin position="1026"/>
        <end position="1153"/>
    </location>
</feature>
<dbReference type="GO" id="GO:0008017">
    <property type="term" value="F:microtubule binding"/>
    <property type="evidence" value="ECO:0007669"/>
    <property type="project" value="InterPro"/>
</dbReference>
<evidence type="ECO:0000256" key="12">
    <source>
        <dbReference type="ARBA" id="ARBA00034704"/>
    </source>
</evidence>
<evidence type="ECO:0000256" key="4">
    <source>
        <dbReference type="ARBA" id="ARBA00022701"/>
    </source>
</evidence>
<gene>
    <name evidence="16" type="primary">KIP1</name>
    <name evidence="16" type="ORF">CspeluHIS016_0207040</name>
</gene>
<keyword evidence="5 13" id="KW-0547">Nucleotide-binding</keyword>
<dbReference type="GO" id="GO:0007018">
    <property type="term" value="P:microtubule-based movement"/>
    <property type="evidence" value="ECO:0007669"/>
    <property type="project" value="InterPro"/>
</dbReference>
<evidence type="ECO:0000256" key="11">
    <source>
        <dbReference type="ARBA" id="ARBA00023306"/>
    </source>
</evidence>
<dbReference type="InterPro" id="IPR047149">
    <property type="entry name" value="KIF11-like"/>
</dbReference>
<feature type="region of interest" description="Disordered" evidence="14">
    <location>
        <begin position="1"/>
        <end position="39"/>
    </location>
</feature>
<comment type="caution">
    <text evidence="16">The sequence shown here is derived from an EMBL/GenBank/DDBJ whole genome shotgun (WGS) entry which is preliminary data.</text>
</comment>
<comment type="similarity">
    <text evidence="12">Belongs to the TRAFAC class myosin-kinesin ATPase superfamily. Kinesin family. KIN-5/BimC subfamily.</text>
</comment>
<dbReference type="InterPro" id="IPR047241">
    <property type="entry name" value="KIF11-like_kin_motor_dom"/>
</dbReference>
<evidence type="ECO:0000256" key="10">
    <source>
        <dbReference type="ARBA" id="ARBA00023212"/>
    </source>
</evidence>
<dbReference type="InterPro" id="IPR036961">
    <property type="entry name" value="Kinesin_motor_dom_sf"/>
</dbReference>
<sequence>MSRRAFSTGVSRPGTRAPSIAPPSRLSRPPSGSASGRRTTAALGGVRVPSDIPESNINVVVRCRGRTPQEIEESSPPITQTGGPVSDAITVTTTPSAAAASPVVPTEANTKTYKFDKVFGPEADQTTVFMEVAEGMLGEVLSGYNCTIFAYGQTGTGKTYTMQGDMTPTPLMAPSTEAGIIPRVLHRLFALLEAQENSEYAVKCSYLEIYNEELRDLLSYDYGKHGAGSNIKIFDDTSKKGVNIQGVEEAGVRDLNDGLAILRKGSQRRQVAETKLNTESSRSHSIFTLTVYVKETSGDKTGEDMLRIGKFNLVDLAGSEAVGRSMAQGAQRREAGMINQSLLSLGRVINALVDKSAQHIPYRESKLTRLLQDSLGGRTKTCIIATVSPTKSNMEETLSTLDYASRAKSIRNKPEVNAHLAKAGLLREYLGDIERLKAELHATREKNGVYIPDDQWKEMSEERALRKLNYDEAKTRVTTIEVELRTRRAEFEQLTTRFVTTSGELTEAREAERQLGADLEAAKAGLESMRVTLDDEKAIADAYAAGEERLDAVAGELRAVATTTARDVGGLFDKLGRVTGVLDTNSGLSQRFAATMTTLSHDLQKRMSKLHSTQDEFGNSLRADLEEYSARGKSDADSHMAALDESLGALDTLAAGLAGSIKDDESAMSEASAAILGVRNEVQGAISEWARAMESRSTHMVNDLVTHQRAHLATVSNVLDTTGQLVDDVIAAVHDQVASRQAHAERAAALASQAAADEIAHLRAQNSALSKLLADERAQGARERTDLLSGIAGLVERFGERQEERLGGALARVRSENENGVERMEAFAGAHADVAQDMEESALALRAGLDTRAETAEAQRSAWPEAMEAVSTGLRARLEAYGAETTRQGTQRLAALDVLCAKIGDGVMAVSAQASSSAQSHLSTLEDVLGGARSLHASSAAYTRTTASGSAALASSLLQSHTAGSADSGKAYNSAKRKLETMLSASADFAGSLAVDDPTGDTPRKRAYHLPEWGRTAPRSALLERIRRGSPLVEHRTETPDVDVTRTSSLSNLASPEPTSESRIPRSNSGASLGALDRTSESHHSEGHAEPPVDCAERPCAHAERERERAPVERPDVPLHVSTRRRTKKLASAEFERPMSVLGEGGNIPRRRR</sequence>
<organism evidence="16 17">
    <name type="scientific">Cutaneotrichosporon spelunceum</name>
    <dbReference type="NCBI Taxonomy" id="1672016"/>
    <lineage>
        <taxon>Eukaryota</taxon>
        <taxon>Fungi</taxon>
        <taxon>Dikarya</taxon>
        <taxon>Basidiomycota</taxon>
        <taxon>Agaricomycotina</taxon>
        <taxon>Tremellomycetes</taxon>
        <taxon>Trichosporonales</taxon>
        <taxon>Trichosporonaceae</taxon>
        <taxon>Cutaneotrichosporon</taxon>
    </lineage>
</organism>
<evidence type="ECO:0000259" key="15">
    <source>
        <dbReference type="PROSITE" id="PS50067"/>
    </source>
</evidence>
<keyword evidence="8" id="KW-0175">Coiled coil</keyword>
<dbReference type="CDD" id="cd01364">
    <property type="entry name" value="KISc_BimC_Eg5"/>
    <property type="match status" value="1"/>
</dbReference>
<dbReference type="GO" id="GO:0005634">
    <property type="term" value="C:nucleus"/>
    <property type="evidence" value="ECO:0007669"/>
    <property type="project" value="TreeGrafter"/>
</dbReference>
<dbReference type="PANTHER" id="PTHR47970:SF12">
    <property type="entry name" value="KINESIN FAMILY MEMBER 11"/>
    <property type="match status" value="1"/>
</dbReference>
<dbReference type="PROSITE" id="PS00411">
    <property type="entry name" value="KINESIN_MOTOR_1"/>
    <property type="match status" value="1"/>
</dbReference>
<feature type="compositionally biased region" description="Low complexity" evidence="14">
    <location>
        <begin position="16"/>
        <end position="38"/>
    </location>
</feature>
<dbReference type="SUPFAM" id="SSF52540">
    <property type="entry name" value="P-loop containing nucleoside triphosphate hydrolases"/>
    <property type="match status" value="1"/>
</dbReference>
<feature type="region of interest" description="Disordered" evidence="14">
    <location>
        <begin position="992"/>
        <end position="1012"/>
    </location>
</feature>
<evidence type="ECO:0000256" key="9">
    <source>
        <dbReference type="ARBA" id="ARBA00023175"/>
    </source>
</evidence>
<feature type="compositionally biased region" description="Polar residues" evidence="14">
    <location>
        <begin position="1045"/>
        <end position="1071"/>
    </location>
</feature>
<dbReference type="PRINTS" id="PR00380">
    <property type="entry name" value="KINESINHEAVY"/>
</dbReference>
<evidence type="ECO:0000256" key="2">
    <source>
        <dbReference type="ARBA" id="ARBA00022490"/>
    </source>
</evidence>
<protein>
    <recommendedName>
        <fullName evidence="15">Kinesin motor domain-containing protein</fullName>
    </recommendedName>
</protein>
<evidence type="ECO:0000256" key="8">
    <source>
        <dbReference type="ARBA" id="ARBA00023054"/>
    </source>
</evidence>
<dbReference type="AlphaFoldDB" id="A0AAD3TRJ8"/>
<dbReference type="GO" id="GO:0008574">
    <property type="term" value="F:plus-end-directed microtubule motor activity"/>
    <property type="evidence" value="ECO:0007669"/>
    <property type="project" value="TreeGrafter"/>
</dbReference>
<dbReference type="GO" id="GO:0051301">
    <property type="term" value="P:cell division"/>
    <property type="evidence" value="ECO:0007669"/>
    <property type="project" value="UniProtKB-KW"/>
</dbReference>
<dbReference type="Proteomes" id="UP001222932">
    <property type="component" value="Unassembled WGS sequence"/>
</dbReference>
<keyword evidence="7 13" id="KW-0067">ATP-binding</keyword>
<dbReference type="PROSITE" id="PS50067">
    <property type="entry name" value="KINESIN_MOTOR_2"/>
    <property type="match status" value="1"/>
</dbReference>
<dbReference type="SMART" id="SM00129">
    <property type="entry name" value="KISc"/>
    <property type="match status" value="1"/>
</dbReference>
<reference evidence="16" key="2">
    <citation type="submission" date="2023-06" db="EMBL/GenBank/DDBJ databases">
        <authorList>
            <person name="Kobayashi Y."/>
            <person name="Kayamori A."/>
            <person name="Aoki K."/>
            <person name="Shiwa Y."/>
            <person name="Fujita N."/>
            <person name="Sugita T."/>
            <person name="Iwasaki W."/>
            <person name="Tanaka N."/>
            <person name="Takashima M."/>
        </authorList>
    </citation>
    <scope>NUCLEOTIDE SEQUENCE</scope>
    <source>
        <strain evidence="16">HIS016</strain>
    </source>
</reference>
<evidence type="ECO:0000256" key="3">
    <source>
        <dbReference type="ARBA" id="ARBA00022618"/>
    </source>
</evidence>
<name>A0AAD3TRJ8_9TREE</name>
<dbReference type="GO" id="GO:0000073">
    <property type="term" value="P:initial mitotic spindle pole body separation"/>
    <property type="evidence" value="ECO:0007669"/>
    <property type="project" value="TreeGrafter"/>
</dbReference>
<evidence type="ECO:0000313" key="16">
    <source>
        <dbReference type="EMBL" id="GMK55648.1"/>
    </source>
</evidence>
<dbReference type="GO" id="GO:0072686">
    <property type="term" value="C:mitotic spindle"/>
    <property type="evidence" value="ECO:0007669"/>
    <property type="project" value="TreeGrafter"/>
</dbReference>
<keyword evidence="4" id="KW-0493">Microtubule</keyword>
<dbReference type="EMBL" id="BTCM01000002">
    <property type="protein sequence ID" value="GMK55648.1"/>
    <property type="molecule type" value="Genomic_DNA"/>
</dbReference>
<evidence type="ECO:0000256" key="6">
    <source>
        <dbReference type="ARBA" id="ARBA00022776"/>
    </source>
</evidence>
<evidence type="ECO:0000256" key="13">
    <source>
        <dbReference type="PROSITE-ProRule" id="PRU00283"/>
    </source>
</evidence>
<accession>A0AAD3TRJ8</accession>
<evidence type="ECO:0000256" key="14">
    <source>
        <dbReference type="SAM" id="MobiDB-lite"/>
    </source>
</evidence>
<keyword evidence="2" id="KW-0963">Cytoplasm</keyword>
<dbReference type="Pfam" id="PF00225">
    <property type="entry name" value="Kinesin"/>
    <property type="match status" value="1"/>
</dbReference>
<reference evidence="16" key="1">
    <citation type="journal article" date="2023" name="BMC Genomics">
        <title>Chromosome-level genome assemblies of Cutaneotrichosporon spp. (Trichosporonales, Basidiomycota) reveal imbalanced evolution between nucleotide sequences and chromosome synteny.</title>
        <authorList>
            <person name="Kobayashi Y."/>
            <person name="Kayamori A."/>
            <person name="Aoki K."/>
            <person name="Shiwa Y."/>
            <person name="Matsutani M."/>
            <person name="Fujita N."/>
            <person name="Sugita T."/>
            <person name="Iwasaki W."/>
            <person name="Tanaka N."/>
            <person name="Takashima M."/>
        </authorList>
    </citation>
    <scope>NUCLEOTIDE SEQUENCE</scope>
    <source>
        <strain evidence="16">HIS016</strain>
    </source>
</reference>
<feature type="binding site" evidence="13">
    <location>
        <begin position="152"/>
        <end position="159"/>
    </location>
    <ligand>
        <name>ATP</name>
        <dbReference type="ChEBI" id="CHEBI:30616"/>
    </ligand>
</feature>
<keyword evidence="10" id="KW-0206">Cytoskeleton</keyword>
<proteinExistence type="inferred from homology"/>
<dbReference type="GO" id="GO:0005524">
    <property type="term" value="F:ATP binding"/>
    <property type="evidence" value="ECO:0007669"/>
    <property type="project" value="UniProtKB-UniRule"/>
</dbReference>
<feature type="compositionally biased region" description="Basic and acidic residues" evidence="14">
    <location>
        <begin position="1078"/>
        <end position="1117"/>
    </location>
</feature>
<dbReference type="InterPro" id="IPR019821">
    <property type="entry name" value="Kinesin_motor_CS"/>
</dbReference>
<dbReference type="PANTHER" id="PTHR47970">
    <property type="entry name" value="KINESIN-LIKE PROTEIN KIF11"/>
    <property type="match status" value="1"/>
</dbReference>
<keyword evidence="11" id="KW-0131">Cell cycle</keyword>
<dbReference type="Gene3D" id="3.40.850.10">
    <property type="entry name" value="Kinesin motor domain"/>
    <property type="match status" value="1"/>
</dbReference>
<evidence type="ECO:0000256" key="7">
    <source>
        <dbReference type="ARBA" id="ARBA00022840"/>
    </source>
</evidence>
<dbReference type="InterPro" id="IPR001752">
    <property type="entry name" value="Kinesin_motor_dom"/>
</dbReference>
<evidence type="ECO:0000256" key="5">
    <source>
        <dbReference type="ARBA" id="ARBA00022741"/>
    </source>
</evidence>
<evidence type="ECO:0000313" key="17">
    <source>
        <dbReference type="Proteomes" id="UP001222932"/>
    </source>
</evidence>